<protein>
    <recommendedName>
        <fullName evidence="4">Minor coat protein</fullName>
    </recommendedName>
</protein>
<feature type="transmembrane region" description="Helical" evidence="1">
    <location>
        <begin position="56"/>
        <end position="76"/>
    </location>
</feature>
<dbReference type="EMBL" id="KP339049">
    <property type="protein sequence ID" value="AJP61509.2"/>
    <property type="molecule type" value="Genomic_DNA"/>
</dbReference>
<keyword evidence="1" id="KW-0812">Transmembrane</keyword>
<keyword evidence="1" id="KW-1133">Transmembrane helix</keyword>
<keyword evidence="1" id="KW-0472">Membrane</keyword>
<organism evidence="2 3">
    <name type="scientific">Enterococcus phage EFDG1</name>
    <dbReference type="NCBI Taxonomy" id="1597976"/>
    <lineage>
        <taxon>Viruses</taxon>
        <taxon>Duplodnaviria</taxon>
        <taxon>Heunggongvirae</taxon>
        <taxon>Uroviricota</taxon>
        <taxon>Caudoviricetes</taxon>
        <taxon>Herelleviridae</taxon>
        <taxon>Brockvirinae</taxon>
        <taxon>Schiekvirus</taxon>
        <taxon>Schiekvirus EFDG1</taxon>
    </lineage>
</organism>
<evidence type="ECO:0008006" key="4">
    <source>
        <dbReference type="Google" id="ProtNLM"/>
    </source>
</evidence>
<evidence type="ECO:0000313" key="2">
    <source>
        <dbReference type="EMBL" id="AJP61509.2"/>
    </source>
</evidence>
<sequence>MEETVYNFIQGLSGTQLTILEDTFALLGLIFILIGIHFLVADTVEWVKLVRNPRVSTFATIHMYFTFYLPMFIFFLVDGSTVTTFVVSLLMFAIVYTWIVWLRVGRYTENWSVVRPFVTYIKAQDHVCTLIIGSALLRTVLFFIKIRIG</sequence>
<evidence type="ECO:0000256" key="1">
    <source>
        <dbReference type="SAM" id="Phobius"/>
    </source>
</evidence>
<feature type="transmembrane region" description="Helical" evidence="1">
    <location>
        <begin position="24"/>
        <end position="44"/>
    </location>
</feature>
<keyword evidence="3" id="KW-1185">Reference proteome</keyword>
<feature type="transmembrane region" description="Helical" evidence="1">
    <location>
        <begin position="82"/>
        <end position="102"/>
    </location>
</feature>
<evidence type="ECO:0000313" key="3">
    <source>
        <dbReference type="Proteomes" id="UP000032402"/>
    </source>
</evidence>
<name>A0A0C5KL68_9CAUD</name>
<accession>A0A0C5KL68</accession>
<reference evidence="2 3" key="1">
    <citation type="journal article" date="2015" name="Appl. Environ. Microbiol.">
        <title>Targeting Enterococcus faecalis Biofilms with Phage Therapy.</title>
        <authorList>
            <person name="Khalifa L."/>
            <person name="Brosh Y."/>
            <person name="Gelman D."/>
            <person name="Coppenhagen-Glazer S."/>
            <person name="Beyth S."/>
            <person name="Poradosu-Cohen R."/>
            <person name="Que Y.A."/>
            <person name="Beyth N."/>
            <person name="Hazan R."/>
        </authorList>
    </citation>
    <scope>NUCLEOTIDE SEQUENCE [LARGE SCALE GENOMIC DNA]</scope>
</reference>
<dbReference type="GeneID" id="26644558"/>
<dbReference type="KEGG" id="vg:26644558"/>
<dbReference type="Proteomes" id="UP000032402">
    <property type="component" value="Segment"/>
</dbReference>
<dbReference type="RefSeq" id="YP_009218403.2">
    <property type="nucleotide sequence ID" value="NC_029009.1"/>
</dbReference>
<proteinExistence type="predicted"/>